<protein>
    <submittedName>
        <fullName evidence="5">60S ribosomal protein L14</fullName>
    </submittedName>
</protein>
<dbReference type="Pfam" id="PF01929">
    <property type="entry name" value="Ribosomal_L14e"/>
    <property type="match status" value="1"/>
</dbReference>
<sequence length="118" mass="13909">MRRHNIEIGRFVKIRYGHQINSIGVIIDIIDNNRCLIDGYSGRQVINSNRIIPTYLKIQINRNIKSKKLNQILLNDSILLKVSKLKFMIINKINQEKDKFNDFEAFKFLIGKKFKSCK</sequence>
<dbReference type="RefSeq" id="XP_001713205.1">
    <property type="nucleotide sequence ID" value="XM_001713153.1"/>
</dbReference>
<dbReference type="GeneID" id="857493"/>
<dbReference type="GO" id="GO:0042273">
    <property type="term" value="P:ribosomal large subunit biogenesis"/>
    <property type="evidence" value="ECO:0007669"/>
    <property type="project" value="TreeGrafter"/>
</dbReference>
<dbReference type="GO" id="GO:0000428">
    <property type="term" value="C:DNA-directed RNA polymerase complex"/>
    <property type="evidence" value="ECO:0007669"/>
    <property type="project" value="UniProtKB-KW"/>
</dbReference>
<dbReference type="InterPro" id="IPR008991">
    <property type="entry name" value="Translation_prot_SH3-like_sf"/>
</dbReference>
<dbReference type="EMBL" id="AJ010592">
    <property type="protein sequence ID" value="CAC26988.1"/>
    <property type="molecule type" value="Genomic_DNA"/>
</dbReference>
<evidence type="ECO:0000256" key="1">
    <source>
        <dbReference type="ARBA" id="ARBA00006592"/>
    </source>
</evidence>
<gene>
    <name evidence="5" type="primary">rpl14</name>
</gene>
<reference evidence="5 6" key="1">
    <citation type="journal article" date="2001" name="Nature">
        <title>The highly reduced genome of an enslaved algal nucleus.</title>
        <authorList>
            <person name="Douglas S."/>
            <person name="Zauner S."/>
            <person name="Fraunholz M."/>
            <person name="Beaton M."/>
            <person name="Penny S."/>
            <person name="Deng L."/>
            <person name="Wu X."/>
            <person name="Reith M."/>
            <person name="Cavalier-Smith T."/>
            <person name="Maier U."/>
        </authorList>
    </citation>
    <scope>NUCLEOTIDE SEQUENCE [LARGE SCALE GENOMIC DNA]</scope>
</reference>
<dbReference type="GO" id="GO:0006412">
    <property type="term" value="P:translation"/>
    <property type="evidence" value="ECO:0007669"/>
    <property type="project" value="InterPro"/>
</dbReference>
<dbReference type="PIR" id="C90105">
    <property type="entry name" value="C90105"/>
</dbReference>
<dbReference type="InterPro" id="IPR002784">
    <property type="entry name" value="Ribosomal_eL14_dom"/>
</dbReference>
<dbReference type="SUPFAM" id="SSF50104">
    <property type="entry name" value="Translation proteins SH3-like domain"/>
    <property type="match status" value="1"/>
</dbReference>
<keyword evidence="2 5" id="KW-0689">Ribosomal protein</keyword>
<dbReference type="Proteomes" id="UP000242167">
    <property type="component" value="Nucleomorph 2"/>
</dbReference>
<dbReference type="CDD" id="cd06088">
    <property type="entry name" value="KOW_RPL14"/>
    <property type="match status" value="1"/>
</dbReference>
<dbReference type="Gene3D" id="2.30.30.30">
    <property type="match status" value="1"/>
</dbReference>
<keyword evidence="3" id="KW-0687">Ribonucleoprotein</keyword>
<dbReference type="GO" id="GO:0022625">
    <property type="term" value="C:cytosolic large ribosomal subunit"/>
    <property type="evidence" value="ECO:0007669"/>
    <property type="project" value="TreeGrafter"/>
</dbReference>
<comment type="similarity">
    <text evidence="1">Belongs to the eukaryotic ribosomal protein eL14 family.</text>
</comment>
<evidence type="ECO:0000256" key="2">
    <source>
        <dbReference type="ARBA" id="ARBA00022980"/>
    </source>
</evidence>
<evidence type="ECO:0000313" key="6">
    <source>
        <dbReference type="Proteomes" id="UP000242167"/>
    </source>
</evidence>
<evidence type="ECO:0000256" key="3">
    <source>
        <dbReference type="ARBA" id="ARBA00023274"/>
    </source>
</evidence>
<feature type="domain" description="Large ribosomal subunit protein eL14" evidence="4">
    <location>
        <begin position="43"/>
        <end position="113"/>
    </location>
</feature>
<dbReference type="GO" id="GO:0003735">
    <property type="term" value="F:structural constituent of ribosome"/>
    <property type="evidence" value="ECO:0007669"/>
    <property type="project" value="InterPro"/>
</dbReference>
<dbReference type="PANTHER" id="PTHR11127">
    <property type="entry name" value="60S RIBOSOMAL PROTEIN L14"/>
    <property type="match status" value="1"/>
</dbReference>
<proteinExistence type="inferred from homology"/>
<accession>Q9AW81</accession>
<dbReference type="GO" id="GO:0003723">
    <property type="term" value="F:RNA binding"/>
    <property type="evidence" value="ECO:0007669"/>
    <property type="project" value="InterPro"/>
</dbReference>
<dbReference type="InterPro" id="IPR041985">
    <property type="entry name" value="Ribosomal_eL14_KOW"/>
</dbReference>
<organism evidence="5 6">
    <name type="scientific">Guillardia theta</name>
    <name type="common">Cryptophyte</name>
    <name type="synonym">Cryptomonas phi</name>
    <dbReference type="NCBI Taxonomy" id="55529"/>
    <lineage>
        <taxon>Eukaryota</taxon>
        <taxon>Cryptophyceae</taxon>
        <taxon>Pyrenomonadales</taxon>
        <taxon>Geminigeraceae</taxon>
        <taxon>Guillardia</taxon>
    </lineage>
</organism>
<evidence type="ECO:0000313" key="5">
    <source>
        <dbReference type="EMBL" id="CAC26988.1"/>
    </source>
</evidence>
<dbReference type="InterPro" id="IPR014722">
    <property type="entry name" value="Rib_uL2_dom2"/>
</dbReference>
<dbReference type="InterPro" id="IPR039660">
    <property type="entry name" value="Ribosomal_eL14"/>
</dbReference>
<dbReference type="PANTHER" id="PTHR11127:SF2">
    <property type="entry name" value="LARGE RIBOSOMAL SUBUNIT PROTEIN EL14"/>
    <property type="match status" value="1"/>
</dbReference>
<dbReference type="AlphaFoldDB" id="Q9AW81"/>
<evidence type="ECO:0000259" key="4">
    <source>
        <dbReference type="Pfam" id="PF01929"/>
    </source>
</evidence>
<name>Q9AW81_GUITH</name>